<evidence type="ECO:0000313" key="2">
    <source>
        <dbReference type="Proteomes" id="UP000265520"/>
    </source>
</evidence>
<dbReference type="AlphaFoldDB" id="A0A392UVL2"/>
<sequence length="46" mass="5059">IHLKALMDVEDKAHDVCGGVEGVTSWLDIVENKKGEKLSEGFHLIP</sequence>
<feature type="non-terminal residue" evidence="1">
    <location>
        <position position="1"/>
    </location>
</feature>
<comment type="caution">
    <text evidence="1">The sequence shown here is derived from an EMBL/GenBank/DDBJ whole genome shotgun (WGS) entry which is preliminary data.</text>
</comment>
<evidence type="ECO:0000313" key="1">
    <source>
        <dbReference type="EMBL" id="MCI80074.1"/>
    </source>
</evidence>
<dbReference type="Proteomes" id="UP000265520">
    <property type="component" value="Unassembled WGS sequence"/>
</dbReference>
<organism evidence="1 2">
    <name type="scientific">Trifolium medium</name>
    <dbReference type="NCBI Taxonomy" id="97028"/>
    <lineage>
        <taxon>Eukaryota</taxon>
        <taxon>Viridiplantae</taxon>
        <taxon>Streptophyta</taxon>
        <taxon>Embryophyta</taxon>
        <taxon>Tracheophyta</taxon>
        <taxon>Spermatophyta</taxon>
        <taxon>Magnoliopsida</taxon>
        <taxon>eudicotyledons</taxon>
        <taxon>Gunneridae</taxon>
        <taxon>Pentapetalae</taxon>
        <taxon>rosids</taxon>
        <taxon>fabids</taxon>
        <taxon>Fabales</taxon>
        <taxon>Fabaceae</taxon>
        <taxon>Papilionoideae</taxon>
        <taxon>50 kb inversion clade</taxon>
        <taxon>NPAAA clade</taxon>
        <taxon>Hologalegina</taxon>
        <taxon>IRL clade</taxon>
        <taxon>Trifolieae</taxon>
        <taxon>Trifolium</taxon>
    </lineage>
</organism>
<reference evidence="1 2" key="1">
    <citation type="journal article" date="2018" name="Front. Plant Sci.">
        <title>Red Clover (Trifolium pratense) and Zigzag Clover (T. medium) - A Picture of Genomic Similarities and Differences.</title>
        <authorList>
            <person name="Dluhosova J."/>
            <person name="Istvanek J."/>
            <person name="Nedelnik J."/>
            <person name="Repkova J."/>
        </authorList>
    </citation>
    <scope>NUCLEOTIDE SEQUENCE [LARGE SCALE GENOMIC DNA]</scope>
    <source>
        <strain evidence="2">cv. 10/8</strain>
        <tissue evidence="1">Leaf</tissue>
    </source>
</reference>
<proteinExistence type="predicted"/>
<name>A0A392UVL2_9FABA</name>
<dbReference type="EMBL" id="LXQA010987289">
    <property type="protein sequence ID" value="MCI80074.1"/>
    <property type="molecule type" value="Genomic_DNA"/>
</dbReference>
<keyword evidence="2" id="KW-1185">Reference proteome</keyword>
<protein>
    <submittedName>
        <fullName evidence="1">Uncharacterized protein</fullName>
    </submittedName>
</protein>
<accession>A0A392UVL2</accession>